<dbReference type="InterPro" id="IPR036396">
    <property type="entry name" value="Cyt_P450_sf"/>
</dbReference>
<dbReference type="Gene3D" id="1.10.630.10">
    <property type="entry name" value="Cytochrome P450"/>
    <property type="match status" value="1"/>
</dbReference>
<proteinExistence type="predicted"/>
<evidence type="ECO:0000313" key="2">
    <source>
        <dbReference type="EMBL" id="KAL2843139.1"/>
    </source>
</evidence>
<accession>A0ABR4JT01</accession>
<gene>
    <name evidence="2" type="ORF">BJY01DRAFT_248724</name>
</gene>
<evidence type="ECO:0000256" key="1">
    <source>
        <dbReference type="SAM" id="Phobius"/>
    </source>
</evidence>
<dbReference type="PRINTS" id="PR00463">
    <property type="entry name" value="EP450I"/>
</dbReference>
<dbReference type="SUPFAM" id="SSF48264">
    <property type="entry name" value="Cytochrome P450"/>
    <property type="match status" value="1"/>
</dbReference>
<keyword evidence="1" id="KW-1133">Transmembrane helix</keyword>
<name>A0ABR4JT01_9EURO</name>
<dbReference type="EMBL" id="JBFXLU010000092">
    <property type="protein sequence ID" value="KAL2843139.1"/>
    <property type="molecule type" value="Genomic_DNA"/>
</dbReference>
<dbReference type="Proteomes" id="UP001610446">
    <property type="component" value="Unassembled WGS sequence"/>
</dbReference>
<comment type="caution">
    <text evidence="2">The sequence shown here is derived from an EMBL/GenBank/DDBJ whole genome shotgun (WGS) entry which is preliminary data.</text>
</comment>
<reference evidence="2 3" key="1">
    <citation type="submission" date="2024-07" db="EMBL/GenBank/DDBJ databases">
        <title>Section-level genome sequencing and comparative genomics of Aspergillus sections Usti and Cavernicolus.</title>
        <authorList>
            <consortium name="Lawrence Berkeley National Laboratory"/>
            <person name="Nybo J.L."/>
            <person name="Vesth T.C."/>
            <person name="Theobald S."/>
            <person name="Frisvad J.C."/>
            <person name="Larsen T.O."/>
            <person name="Kjaerboelling I."/>
            <person name="Rothschild-Mancinelli K."/>
            <person name="Lyhne E.K."/>
            <person name="Kogle M.E."/>
            <person name="Barry K."/>
            <person name="Clum A."/>
            <person name="Na H."/>
            <person name="Ledsgaard L."/>
            <person name="Lin J."/>
            <person name="Lipzen A."/>
            <person name="Kuo A."/>
            <person name="Riley R."/>
            <person name="Mondo S."/>
            <person name="Labutti K."/>
            <person name="Haridas S."/>
            <person name="Pangalinan J."/>
            <person name="Salamov A.A."/>
            <person name="Simmons B.A."/>
            <person name="Magnuson J.K."/>
            <person name="Chen J."/>
            <person name="Drula E."/>
            <person name="Henrissat B."/>
            <person name="Wiebenga A."/>
            <person name="Lubbers R.J."/>
            <person name="Gomes A.C."/>
            <person name="Makela M.R."/>
            <person name="Stajich J."/>
            <person name="Grigoriev I.V."/>
            <person name="Mortensen U.H."/>
            <person name="De Vries R.P."/>
            <person name="Baker S.E."/>
            <person name="Andersen M.R."/>
        </authorList>
    </citation>
    <scope>NUCLEOTIDE SEQUENCE [LARGE SCALE GENOMIC DNA]</scope>
    <source>
        <strain evidence="2 3">CBS 123904</strain>
    </source>
</reference>
<keyword evidence="3" id="KW-1185">Reference proteome</keyword>
<dbReference type="InterPro" id="IPR001128">
    <property type="entry name" value="Cyt_P450"/>
</dbReference>
<evidence type="ECO:0000313" key="3">
    <source>
        <dbReference type="Proteomes" id="UP001610446"/>
    </source>
</evidence>
<sequence length="352" mass="40504">MADRGKRVRFPERRENLVAELICLFLHFSDPIYKLTFAGSTEVMINSVALTNELCDESRFSKMIGPSLEELRSAAGSGLFTAYNEEPAWEAGHRLLAPVFGPTKIRNMFDHMYEVVEQLSLKWERYGSTYPIEVADDFSRVTLDTIALCGMSFRFNSFYRDGTFHPFVDSMNRWLKNSDTMGSTPKILRSFLCRTRREYKYDIRLMRQTCVDLIDRRKKDDSEHEDLLDSLLNGVDPTTGDRLSEESCIDNLITLLIAGHETTAGLLAFVFYYLAKYPHVQRKAHEEVDRAYGDGNITVNDLQKLRYITATLRETLRLNPRALSWGVAPHRDEIIGWKSHVKKVFSIFSVAL</sequence>
<keyword evidence="1" id="KW-0812">Transmembrane</keyword>
<dbReference type="PANTHER" id="PTHR24293">
    <property type="entry name" value="CYTOCHROME P450 FAMILY 46 SUBFAMILY A"/>
    <property type="match status" value="1"/>
</dbReference>
<dbReference type="Pfam" id="PF00067">
    <property type="entry name" value="p450"/>
    <property type="match status" value="1"/>
</dbReference>
<dbReference type="InterPro" id="IPR002401">
    <property type="entry name" value="Cyt_P450_E_grp-I"/>
</dbReference>
<keyword evidence="1" id="KW-0472">Membrane</keyword>
<dbReference type="InterPro" id="IPR039983">
    <property type="entry name" value="CYP46A1"/>
</dbReference>
<dbReference type="PANTHER" id="PTHR24293:SF0">
    <property type="entry name" value="CYP46A1 PROTEIN-RELATED"/>
    <property type="match status" value="1"/>
</dbReference>
<protein>
    <submittedName>
        <fullName evidence="2">Cytochrome P450</fullName>
    </submittedName>
</protein>
<organism evidence="2 3">
    <name type="scientific">Aspergillus pseudoustus</name>
    <dbReference type="NCBI Taxonomy" id="1810923"/>
    <lineage>
        <taxon>Eukaryota</taxon>
        <taxon>Fungi</taxon>
        <taxon>Dikarya</taxon>
        <taxon>Ascomycota</taxon>
        <taxon>Pezizomycotina</taxon>
        <taxon>Eurotiomycetes</taxon>
        <taxon>Eurotiomycetidae</taxon>
        <taxon>Eurotiales</taxon>
        <taxon>Aspergillaceae</taxon>
        <taxon>Aspergillus</taxon>
        <taxon>Aspergillus subgen. Nidulantes</taxon>
    </lineage>
</organism>
<feature type="transmembrane region" description="Helical" evidence="1">
    <location>
        <begin position="252"/>
        <end position="275"/>
    </location>
</feature>